<gene>
    <name evidence="1" type="ORF">Fot_14584</name>
</gene>
<evidence type="ECO:0000313" key="1">
    <source>
        <dbReference type="EMBL" id="KAL2545351.1"/>
    </source>
</evidence>
<evidence type="ECO:0000313" key="2">
    <source>
        <dbReference type="Proteomes" id="UP001604277"/>
    </source>
</evidence>
<reference evidence="2" key="1">
    <citation type="submission" date="2024-07" db="EMBL/GenBank/DDBJ databases">
        <title>Two chromosome-level genome assemblies of Korean endemic species Abeliophyllum distichum and Forsythia ovata (Oleaceae).</title>
        <authorList>
            <person name="Jang H."/>
        </authorList>
    </citation>
    <scope>NUCLEOTIDE SEQUENCE [LARGE SCALE GENOMIC DNA]</scope>
</reference>
<accession>A0ABD1W6R9</accession>
<dbReference type="EMBL" id="JBFOLJ010000004">
    <property type="protein sequence ID" value="KAL2545351.1"/>
    <property type="molecule type" value="Genomic_DNA"/>
</dbReference>
<organism evidence="1 2">
    <name type="scientific">Forsythia ovata</name>
    <dbReference type="NCBI Taxonomy" id="205694"/>
    <lineage>
        <taxon>Eukaryota</taxon>
        <taxon>Viridiplantae</taxon>
        <taxon>Streptophyta</taxon>
        <taxon>Embryophyta</taxon>
        <taxon>Tracheophyta</taxon>
        <taxon>Spermatophyta</taxon>
        <taxon>Magnoliopsida</taxon>
        <taxon>eudicotyledons</taxon>
        <taxon>Gunneridae</taxon>
        <taxon>Pentapetalae</taxon>
        <taxon>asterids</taxon>
        <taxon>lamiids</taxon>
        <taxon>Lamiales</taxon>
        <taxon>Oleaceae</taxon>
        <taxon>Forsythieae</taxon>
        <taxon>Forsythia</taxon>
    </lineage>
</organism>
<keyword evidence="2" id="KW-1185">Reference proteome</keyword>
<sequence length="108" mass="12421">MHQRSLKPSLTCTLACISMINGRLLDKQVLAKPRNRSLAHTVLIFDFIDIALKSAATYKHWQNKELERRTEPLQREVEAEIIHCSSPTSCTTVEHRKLEIAGRKKKQN</sequence>
<proteinExistence type="predicted"/>
<dbReference type="Proteomes" id="UP001604277">
    <property type="component" value="Unassembled WGS sequence"/>
</dbReference>
<dbReference type="AlphaFoldDB" id="A0ABD1W6R9"/>
<name>A0ABD1W6R9_9LAMI</name>
<comment type="caution">
    <text evidence="1">The sequence shown here is derived from an EMBL/GenBank/DDBJ whole genome shotgun (WGS) entry which is preliminary data.</text>
</comment>
<protein>
    <submittedName>
        <fullName evidence="1">Uncharacterized protein</fullName>
    </submittedName>
</protein>